<dbReference type="OrthoDB" id="5343483at2759"/>
<comment type="caution">
    <text evidence="1">The sequence shown here is derived from an EMBL/GenBank/DDBJ whole genome shotgun (WGS) entry which is preliminary data.</text>
</comment>
<dbReference type="EMBL" id="JAGPXF010000008">
    <property type="protein sequence ID" value="KAH7232978.1"/>
    <property type="molecule type" value="Genomic_DNA"/>
</dbReference>
<dbReference type="AlphaFoldDB" id="A0A8K0RKK8"/>
<gene>
    <name evidence="1" type="ORF">BKA59DRAFT_460442</name>
</gene>
<dbReference type="Proteomes" id="UP000813427">
    <property type="component" value="Unassembled WGS sequence"/>
</dbReference>
<evidence type="ECO:0000313" key="1">
    <source>
        <dbReference type="EMBL" id="KAH7232978.1"/>
    </source>
</evidence>
<reference evidence="1" key="1">
    <citation type="journal article" date="2021" name="Nat. Commun.">
        <title>Genetic determinants of endophytism in the Arabidopsis root mycobiome.</title>
        <authorList>
            <person name="Mesny F."/>
            <person name="Miyauchi S."/>
            <person name="Thiergart T."/>
            <person name="Pickel B."/>
            <person name="Atanasova L."/>
            <person name="Karlsson M."/>
            <person name="Huettel B."/>
            <person name="Barry K.W."/>
            <person name="Haridas S."/>
            <person name="Chen C."/>
            <person name="Bauer D."/>
            <person name="Andreopoulos W."/>
            <person name="Pangilinan J."/>
            <person name="LaButti K."/>
            <person name="Riley R."/>
            <person name="Lipzen A."/>
            <person name="Clum A."/>
            <person name="Drula E."/>
            <person name="Henrissat B."/>
            <person name="Kohler A."/>
            <person name="Grigoriev I.V."/>
            <person name="Martin F.M."/>
            <person name="Hacquard S."/>
        </authorList>
    </citation>
    <scope>NUCLEOTIDE SEQUENCE</scope>
    <source>
        <strain evidence="1">MPI-SDFR-AT-0068</strain>
    </source>
</reference>
<protein>
    <submittedName>
        <fullName evidence="1">Uncharacterized protein</fullName>
    </submittedName>
</protein>
<sequence length="296" mass="34492">MSSPDPLPVSLDALSINNPSFPVNPLFWTQRHLLFVNCVFQELYDQHRNVMPREDHDEHLTACAEELATDPSAVLKRTWVEDLLTRPGGQLSHDNHQIGFFYDKRRVLKIWCDVFRPAENTNLRDSLIGYHRYDVDQQSRNRRAVRPPPDDRRNDPVKRFFEREFQSLTPEDWRNDPFIVCILISLAQRLVRDKKQANVYLTRLLVTHMSDQTNAQIFKADVPRQVLECFDQPARAMDDVVFPTIQYTAVPFQPYSTFSERIELHLLSTGDAGPVTLALRSQKRETEEADEPESEM</sequence>
<proteinExistence type="predicted"/>
<name>A0A8K0RKK8_9HYPO</name>
<evidence type="ECO:0000313" key="2">
    <source>
        <dbReference type="Proteomes" id="UP000813427"/>
    </source>
</evidence>
<accession>A0A8K0RKK8</accession>
<organism evidence="1 2">
    <name type="scientific">Fusarium tricinctum</name>
    <dbReference type="NCBI Taxonomy" id="61284"/>
    <lineage>
        <taxon>Eukaryota</taxon>
        <taxon>Fungi</taxon>
        <taxon>Dikarya</taxon>
        <taxon>Ascomycota</taxon>
        <taxon>Pezizomycotina</taxon>
        <taxon>Sordariomycetes</taxon>
        <taxon>Hypocreomycetidae</taxon>
        <taxon>Hypocreales</taxon>
        <taxon>Nectriaceae</taxon>
        <taxon>Fusarium</taxon>
        <taxon>Fusarium tricinctum species complex</taxon>
    </lineage>
</organism>
<keyword evidence="2" id="KW-1185">Reference proteome</keyword>